<name>L7JXW1_TRAHO</name>
<dbReference type="EMBL" id="JH993857">
    <property type="protein sequence ID" value="ELQ76298.1"/>
    <property type="molecule type" value="Genomic_DNA"/>
</dbReference>
<sequence>MKIEQQAKEREDTKNESTVTCTNVLMCIKEKRWNVLTYW</sequence>
<gene>
    <name evidence="1" type="ORF">THOM_0748</name>
</gene>
<evidence type="ECO:0000313" key="2">
    <source>
        <dbReference type="Proteomes" id="UP000011185"/>
    </source>
</evidence>
<keyword evidence="2" id="KW-1185">Reference proteome</keyword>
<dbReference type="InParanoid" id="L7JXW1"/>
<accession>L7JXW1</accession>
<reference evidence="1 2" key="1">
    <citation type="journal article" date="2012" name="PLoS Pathog.">
        <title>The genome of the obligate intracellular parasite Trachipleistophora hominis: new insights into microsporidian genome dynamics and reductive evolution.</title>
        <authorList>
            <person name="Heinz E."/>
            <person name="Williams T.A."/>
            <person name="Nakjang S."/>
            <person name="Noel C.J."/>
            <person name="Swan D.C."/>
            <person name="Goldberg A.V."/>
            <person name="Harris S.R."/>
            <person name="Weinmaier T."/>
            <person name="Markert S."/>
            <person name="Becher D."/>
            <person name="Bernhardt J."/>
            <person name="Dagan T."/>
            <person name="Hacker C."/>
            <person name="Lucocq J.M."/>
            <person name="Schweder T."/>
            <person name="Rattei T."/>
            <person name="Hall N."/>
            <person name="Hirt R.P."/>
            <person name="Embley T.M."/>
        </authorList>
    </citation>
    <scope>NUCLEOTIDE SEQUENCE [LARGE SCALE GENOMIC DNA]</scope>
</reference>
<proteinExistence type="predicted"/>
<protein>
    <submittedName>
        <fullName evidence="1">Uncharacterized protein</fullName>
    </submittedName>
</protein>
<dbReference type="AlphaFoldDB" id="L7JXW1"/>
<dbReference type="VEuPathDB" id="MicrosporidiaDB:THOM_0748"/>
<organism evidence="1 2">
    <name type="scientific">Trachipleistophora hominis</name>
    <name type="common">Microsporidian parasite</name>
    <dbReference type="NCBI Taxonomy" id="72359"/>
    <lineage>
        <taxon>Eukaryota</taxon>
        <taxon>Fungi</taxon>
        <taxon>Fungi incertae sedis</taxon>
        <taxon>Microsporidia</taxon>
        <taxon>Pleistophoridae</taxon>
        <taxon>Trachipleistophora</taxon>
    </lineage>
</organism>
<dbReference type="HOGENOM" id="CLU_3320317_0_0_1"/>
<evidence type="ECO:0000313" key="1">
    <source>
        <dbReference type="EMBL" id="ELQ76298.1"/>
    </source>
</evidence>
<dbReference type="Proteomes" id="UP000011185">
    <property type="component" value="Unassembled WGS sequence"/>
</dbReference>